<dbReference type="SUPFAM" id="SSF69012">
    <property type="entry name" value="alpha-ketoacid dehydrogenase kinase, N-terminal domain"/>
    <property type="match status" value="1"/>
</dbReference>
<evidence type="ECO:0000313" key="8">
    <source>
        <dbReference type="EMBL" id="ETO34500.1"/>
    </source>
</evidence>
<keyword evidence="2 6" id="KW-0547">Nucleotide-binding</keyword>
<comment type="subcellular location">
    <subcellularLocation>
        <location evidence="6">Mitochondrion matrix</location>
    </subcellularLocation>
</comment>
<dbReference type="InterPro" id="IPR036784">
    <property type="entry name" value="AK/P_DHK_N_sf"/>
</dbReference>
<evidence type="ECO:0000313" key="9">
    <source>
        <dbReference type="Proteomes" id="UP000023152"/>
    </source>
</evidence>
<dbReference type="AlphaFoldDB" id="X6P7K8"/>
<comment type="catalytic activity">
    <reaction evidence="5">
        <text>L-seryl-[pyruvate dehydrogenase E1 alpha subunit] + ATP = O-phospho-L-seryl-[pyruvate dehydrogenase E1 alpha subunit] + ADP + H(+)</text>
        <dbReference type="Rhea" id="RHEA:23052"/>
        <dbReference type="Rhea" id="RHEA-COMP:13689"/>
        <dbReference type="Rhea" id="RHEA-COMP:13690"/>
        <dbReference type="ChEBI" id="CHEBI:15378"/>
        <dbReference type="ChEBI" id="CHEBI:29999"/>
        <dbReference type="ChEBI" id="CHEBI:30616"/>
        <dbReference type="ChEBI" id="CHEBI:83421"/>
        <dbReference type="ChEBI" id="CHEBI:456216"/>
        <dbReference type="EC" id="2.7.11.2"/>
    </reaction>
</comment>
<feature type="domain" description="Branched-chain alpha-ketoacid dehydrogenase kinase/Pyruvate dehydrogenase kinase N-terminal" evidence="7">
    <location>
        <begin position="40"/>
        <end position="195"/>
    </location>
</feature>
<dbReference type="GO" id="GO:0010906">
    <property type="term" value="P:regulation of glucose metabolic process"/>
    <property type="evidence" value="ECO:0007669"/>
    <property type="project" value="TreeGrafter"/>
</dbReference>
<evidence type="ECO:0000259" key="7">
    <source>
        <dbReference type="Pfam" id="PF10436"/>
    </source>
</evidence>
<name>X6P7K8_RETFI</name>
<comment type="similarity">
    <text evidence="6">Belongs to the PDK/BCKDK protein kinase family.</text>
</comment>
<dbReference type="OrthoDB" id="241648at2759"/>
<keyword evidence="1 6" id="KW-0808">Transferase</keyword>
<dbReference type="GO" id="GO:0005759">
    <property type="term" value="C:mitochondrial matrix"/>
    <property type="evidence" value="ECO:0007669"/>
    <property type="project" value="UniProtKB-SubCell"/>
</dbReference>
<dbReference type="EC" id="2.7.11.-" evidence="6"/>
<evidence type="ECO:0000256" key="6">
    <source>
        <dbReference type="RuleBase" id="RU366032"/>
    </source>
</evidence>
<evidence type="ECO:0000256" key="5">
    <source>
        <dbReference type="ARBA" id="ARBA00048201"/>
    </source>
</evidence>
<protein>
    <recommendedName>
        <fullName evidence="6">Protein-serine/threonine kinase</fullName>
        <ecNumber evidence="6">2.7.11.-</ecNumber>
    </recommendedName>
</protein>
<keyword evidence="4 6" id="KW-0067">ATP-binding</keyword>
<comment type="caution">
    <text evidence="8">The sequence shown here is derived from an EMBL/GenBank/DDBJ whole genome shotgun (WGS) entry which is preliminary data.</text>
</comment>
<feature type="non-terminal residue" evidence="8">
    <location>
        <position position="236"/>
    </location>
</feature>
<reference evidence="8 9" key="1">
    <citation type="journal article" date="2013" name="Curr. Biol.">
        <title>The Genome of the Foraminiferan Reticulomyxa filosa.</title>
        <authorList>
            <person name="Glockner G."/>
            <person name="Hulsmann N."/>
            <person name="Schleicher M."/>
            <person name="Noegel A.A."/>
            <person name="Eichinger L."/>
            <person name="Gallinger C."/>
            <person name="Pawlowski J."/>
            <person name="Sierra R."/>
            <person name="Euteneuer U."/>
            <person name="Pillet L."/>
            <person name="Moustafa A."/>
            <person name="Platzer M."/>
            <person name="Groth M."/>
            <person name="Szafranski K."/>
            <person name="Schliwa M."/>
        </authorList>
    </citation>
    <scope>NUCLEOTIDE SEQUENCE [LARGE SCALE GENOMIC DNA]</scope>
</reference>
<keyword evidence="6" id="KW-0496">Mitochondrion</keyword>
<organism evidence="8 9">
    <name type="scientific">Reticulomyxa filosa</name>
    <dbReference type="NCBI Taxonomy" id="46433"/>
    <lineage>
        <taxon>Eukaryota</taxon>
        <taxon>Sar</taxon>
        <taxon>Rhizaria</taxon>
        <taxon>Retaria</taxon>
        <taxon>Foraminifera</taxon>
        <taxon>Monothalamids</taxon>
        <taxon>Reticulomyxidae</taxon>
        <taxon>Reticulomyxa</taxon>
    </lineage>
</organism>
<dbReference type="Pfam" id="PF10436">
    <property type="entry name" value="BCDHK_Adom3"/>
    <property type="match status" value="1"/>
</dbReference>
<dbReference type="InterPro" id="IPR039028">
    <property type="entry name" value="BCKD/PDK"/>
</dbReference>
<evidence type="ECO:0000256" key="2">
    <source>
        <dbReference type="ARBA" id="ARBA00022741"/>
    </source>
</evidence>
<proteinExistence type="inferred from homology"/>
<gene>
    <name evidence="8" type="ORF">RFI_02595</name>
</gene>
<dbReference type="PANTHER" id="PTHR11947:SF3">
    <property type="entry name" value="[PYRUVATE DEHYDROGENASE (ACETYL-TRANSFERRING)] KINASE, MITOCHONDRIAL"/>
    <property type="match status" value="1"/>
</dbReference>
<dbReference type="EMBL" id="ASPP01002500">
    <property type="protein sequence ID" value="ETO34500.1"/>
    <property type="molecule type" value="Genomic_DNA"/>
</dbReference>
<dbReference type="PANTHER" id="PTHR11947">
    <property type="entry name" value="PYRUVATE DEHYDROGENASE KINASE"/>
    <property type="match status" value="1"/>
</dbReference>
<keyword evidence="9" id="KW-1185">Reference proteome</keyword>
<dbReference type="InterPro" id="IPR018955">
    <property type="entry name" value="BCDHK/PDK_N"/>
</dbReference>
<accession>X6P7K8</accession>
<evidence type="ECO:0000256" key="1">
    <source>
        <dbReference type="ARBA" id="ARBA00022679"/>
    </source>
</evidence>
<dbReference type="GO" id="GO:0004740">
    <property type="term" value="F:pyruvate dehydrogenase (acetyl-transferring) kinase activity"/>
    <property type="evidence" value="ECO:0007669"/>
    <property type="project" value="UniProtKB-EC"/>
</dbReference>
<dbReference type="Proteomes" id="UP000023152">
    <property type="component" value="Unassembled WGS sequence"/>
</dbReference>
<evidence type="ECO:0000256" key="3">
    <source>
        <dbReference type="ARBA" id="ARBA00022777"/>
    </source>
</evidence>
<dbReference type="GO" id="GO:0005524">
    <property type="term" value="F:ATP binding"/>
    <property type="evidence" value="ECO:0007669"/>
    <property type="project" value="UniProtKB-UniRule"/>
</dbReference>
<keyword evidence="3 6" id="KW-0418">Kinase</keyword>
<sequence length="236" mass="26615">MQTKPVLSSNTFRYLNTSVHINAKPDTIIRSYAENKVIQLTLREIVEFSTPGRFVDFAAFIKRELPIRISHRIVELESLPYNLSDMPSTLKLRNMYQLGFHLIRSLPEPSDDVSLEIFVKGVESHFKSLANATELLAAGITECTIHHPSQATQVRTCKFLNGFLDRFHTSRIGTRLLTGQLCALYAQYYGKNDKPKAIAGDKSSALGILDDNCSPKEVLQWAVDDAARMCYENFGK</sequence>
<dbReference type="Gene3D" id="1.20.140.20">
    <property type="entry name" value="Alpha-ketoacid/pyruvate dehydrogenase kinase, N-terminal domain"/>
    <property type="match status" value="1"/>
</dbReference>
<evidence type="ECO:0000256" key="4">
    <source>
        <dbReference type="ARBA" id="ARBA00022840"/>
    </source>
</evidence>